<organism evidence="1 2">
    <name type="scientific">Pseudomonas frederiksbergensis</name>
    <dbReference type="NCBI Taxonomy" id="104087"/>
    <lineage>
        <taxon>Bacteria</taxon>
        <taxon>Pseudomonadati</taxon>
        <taxon>Pseudomonadota</taxon>
        <taxon>Gammaproteobacteria</taxon>
        <taxon>Pseudomonadales</taxon>
        <taxon>Pseudomonadaceae</taxon>
        <taxon>Pseudomonas</taxon>
    </lineage>
</organism>
<dbReference type="Proteomes" id="UP000218385">
    <property type="component" value="Chromosome"/>
</dbReference>
<proteinExistence type="predicted"/>
<reference evidence="1 2" key="1">
    <citation type="submission" date="2017-09" db="EMBL/GenBank/DDBJ databases">
        <title>Complete Genome sequence of Lysobacter capsici KNU-15.</title>
        <authorList>
            <person name="Kim M.-C."/>
            <person name="Yi H."/>
            <person name="Lee D.-W."/>
            <person name="Shin J.-H."/>
        </authorList>
    </citation>
    <scope>NUCLEOTIDE SEQUENCE [LARGE SCALE GENOMIC DNA]</scope>
    <source>
        <strain evidence="1 2">KNU-15</strain>
    </source>
</reference>
<dbReference type="AlphaFoldDB" id="A0AB33END7"/>
<accession>A0AB33END7</accession>
<sequence>MRASFIADPAQPASKVAASATIRIRIAFAHKEKADCTTAARRIVLLYFIYTATPRNDSRTLSRR</sequence>
<name>A0AB33END7_9PSED</name>
<dbReference type="EMBL" id="CP023466">
    <property type="protein sequence ID" value="ATE80533.1"/>
    <property type="molecule type" value="Genomic_DNA"/>
</dbReference>
<protein>
    <submittedName>
        <fullName evidence="1">Uncharacterized protein</fullName>
    </submittedName>
</protein>
<evidence type="ECO:0000313" key="2">
    <source>
        <dbReference type="Proteomes" id="UP000218385"/>
    </source>
</evidence>
<gene>
    <name evidence="1" type="ORF">CNN82_11460</name>
</gene>
<evidence type="ECO:0000313" key="1">
    <source>
        <dbReference type="EMBL" id="ATE80533.1"/>
    </source>
</evidence>